<evidence type="ECO:0000256" key="4">
    <source>
        <dbReference type="ARBA" id="ARBA00022452"/>
    </source>
</evidence>
<feature type="domain" description="Polysaccharide export protein N-terminal" evidence="16">
    <location>
        <begin position="147"/>
        <end position="211"/>
    </location>
</feature>
<keyword evidence="15" id="KW-1133">Transmembrane helix</keyword>
<keyword evidence="9" id="KW-0406">Ion transport</keyword>
<evidence type="ECO:0000256" key="12">
    <source>
        <dbReference type="ARBA" id="ARBA00023139"/>
    </source>
</evidence>
<evidence type="ECO:0000256" key="5">
    <source>
        <dbReference type="ARBA" id="ARBA00022597"/>
    </source>
</evidence>
<proteinExistence type="inferred from homology"/>
<dbReference type="Gene3D" id="3.10.560.10">
    <property type="entry name" value="Outer membrane lipoprotein wza domain like"/>
    <property type="match status" value="6"/>
</dbReference>
<dbReference type="PANTHER" id="PTHR33619:SF3">
    <property type="entry name" value="POLYSACCHARIDE EXPORT PROTEIN GFCE-RELATED"/>
    <property type="match status" value="1"/>
</dbReference>
<feature type="domain" description="SLBB" evidence="18">
    <location>
        <begin position="397"/>
        <end position="475"/>
    </location>
</feature>
<evidence type="ECO:0000256" key="9">
    <source>
        <dbReference type="ARBA" id="ARBA00023065"/>
    </source>
</evidence>
<dbReference type="InterPro" id="IPR019554">
    <property type="entry name" value="Soluble_ligand-bd"/>
</dbReference>
<evidence type="ECO:0000259" key="16">
    <source>
        <dbReference type="Pfam" id="PF02563"/>
    </source>
</evidence>
<comment type="subcellular location">
    <subcellularLocation>
        <location evidence="1">Cell outer membrane</location>
        <topology evidence="1">Multi-pass membrane protein</topology>
    </subcellularLocation>
</comment>
<dbReference type="Gene3D" id="3.30.1950.10">
    <property type="entry name" value="wza like domain"/>
    <property type="match status" value="1"/>
</dbReference>
<feature type="domain" description="Soluble ligand binding" evidence="17">
    <location>
        <begin position="487"/>
        <end position="533"/>
    </location>
</feature>
<evidence type="ECO:0000256" key="13">
    <source>
        <dbReference type="ARBA" id="ARBA00023237"/>
    </source>
</evidence>
<gene>
    <name evidence="19" type="ORF">FHX64_001386</name>
</gene>
<keyword evidence="12" id="KW-0564">Palmitate</keyword>
<dbReference type="GO" id="GO:0046930">
    <property type="term" value="C:pore complex"/>
    <property type="evidence" value="ECO:0007669"/>
    <property type="project" value="UniProtKB-KW"/>
</dbReference>
<evidence type="ECO:0000256" key="3">
    <source>
        <dbReference type="ARBA" id="ARBA00022448"/>
    </source>
</evidence>
<evidence type="ECO:0000259" key="18">
    <source>
        <dbReference type="Pfam" id="PF22461"/>
    </source>
</evidence>
<evidence type="ECO:0000256" key="1">
    <source>
        <dbReference type="ARBA" id="ARBA00004571"/>
    </source>
</evidence>
<accession>A0A7W5DR69</accession>
<keyword evidence="8" id="KW-0625">Polysaccharide transport</keyword>
<dbReference type="GO" id="GO:0006811">
    <property type="term" value="P:monoatomic ion transport"/>
    <property type="evidence" value="ECO:0007669"/>
    <property type="project" value="UniProtKB-KW"/>
</dbReference>
<evidence type="ECO:0000259" key="17">
    <source>
        <dbReference type="Pfam" id="PF10531"/>
    </source>
</evidence>
<evidence type="ECO:0000256" key="14">
    <source>
        <dbReference type="ARBA" id="ARBA00023288"/>
    </source>
</evidence>
<dbReference type="PROSITE" id="PS51257">
    <property type="entry name" value="PROKAR_LIPOPROTEIN"/>
    <property type="match status" value="1"/>
</dbReference>
<dbReference type="GO" id="GO:0015159">
    <property type="term" value="F:polysaccharide transmembrane transporter activity"/>
    <property type="evidence" value="ECO:0007669"/>
    <property type="project" value="InterPro"/>
</dbReference>
<reference evidence="19 20" key="1">
    <citation type="submission" date="2020-08" db="EMBL/GenBank/DDBJ databases">
        <title>Genomic Encyclopedia of Type Strains, Phase IV (KMG-IV): sequencing the most valuable type-strain genomes for metagenomic binning, comparative biology and taxonomic classification.</title>
        <authorList>
            <person name="Goeker M."/>
        </authorList>
    </citation>
    <scope>NUCLEOTIDE SEQUENCE [LARGE SCALE GENOMIC DNA]</scope>
    <source>
        <strain evidence="19 20">DSM 27471</strain>
    </source>
</reference>
<keyword evidence="3" id="KW-0813">Transport</keyword>
<dbReference type="EMBL" id="JACHYB010000001">
    <property type="protein sequence ID" value="MBB3187223.1"/>
    <property type="molecule type" value="Genomic_DNA"/>
</dbReference>
<keyword evidence="13" id="KW-0998">Cell outer membrane</keyword>
<dbReference type="InterPro" id="IPR054765">
    <property type="entry name" value="SLBB_dom"/>
</dbReference>
<keyword evidence="20" id="KW-1185">Reference proteome</keyword>
<keyword evidence="6 15" id="KW-0812">Transmembrane</keyword>
<dbReference type="Proteomes" id="UP000544222">
    <property type="component" value="Unassembled WGS sequence"/>
</dbReference>
<evidence type="ECO:0000256" key="10">
    <source>
        <dbReference type="ARBA" id="ARBA00023114"/>
    </source>
</evidence>
<feature type="domain" description="Soluble ligand binding" evidence="17">
    <location>
        <begin position="233"/>
        <end position="279"/>
    </location>
</feature>
<dbReference type="Pfam" id="PF02563">
    <property type="entry name" value="Poly_export"/>
    <property type="match status" value="1"/>
</dbReference>
<dbReference type="SUPFAM" id="SSF142984">
    <property type="entry name" value="Nqo1 middle domain-like"/>
    <property type="match status" value="1"/>
</dbReference>
<dbReference type="RefSeq" id="WP_183413012.1">
    <property type="nucleotide sequence ID" value="NZ_JACHYB010000001.1"/>
</dbReference>
<comment type="caution">
    <text evidence="19">The sequence shown here is derived from an EMBL/GenBank/DDBJ whole genome shotgun (WGS) entry which is preliminary data.</text>
</comment>
<evidence type="ECO:0000313" key="20">
    <source>
        <dbReference type="Proteomes" id="UP000544222"/>
    </source>
</evidence>
<name>A0A7W5DR69_9PORP</name>
<sequence>MKGVIFTGKLLSTRFIILVAGILFACAMQAQSLSMLKNVDVSSLSDQQISAIQQKMQSEGVSMNQLDQYAASQGISQNQVDQFKARVVKYNSTRYGVKIRKPNPADTASLFLNRAADTDSVRPLQIFGASIFKNVNLSFEPNLRLATPLDYVLGPDDQLLIDIYGVSEVNYKLSISPDGTIMIPNVGIVNVNGLTIAEARKLIKARLATVYKGITTGNTFVNITLGDIRSITVFVTGEVTYPGSYTVPSLATVYNALYQSGGPKASGSFRDIQLIRDNKVIATIDLYDFLVYGKQNNLRLQDQDVIKVLPYKNRVTLTGEVKHPAIFEMRKGETLQELIDFAGGFTENAYRQTITVYRNTLKEKEVIDVDHANFATFLTQPGDQYTVGKLLNRFENRVQISGAVYRPGVYALTPGMRVKDLILKADGLREDAFVNSAVIFRKNALQLPEMTSFTPKAAMNDSDNVLLQRDDSVYIASVLTMKERDSVDVSGEVITPGTYAYAPGMTLKDLILLSNGFKPMANLAEIVVYRRVTDVKTLNANVIKALSFKVKMDHALDYGAAATFLLKRDDHVVVHAIFGAEDMRQVKVEGEVEAPGNYILLSKNQRISDLVRQAGGLTTYAYAAGAMLIRNPAAVKDGTRKWLEQVTQKTIEKQQREIRDSLNPNPPKDLLQEPSRVSIDLTKILTHPGSSEDLVLEEGDVLSIPRRPETVIVSGEVLMPSMIRYEKGKSLQYYIKHAGGFSDNAFDRKTYVIYSNGSVDATSSFLGIKAYPSITPGAHIVVPTKPMKKGMSLGELLTLSTSLSTLAVVLVTLFKK</sequence>
<feature type="domain" description="Soluble ligand binding" evidence="17">
    <location>
        <begin position="314"/>
        <end position="359"/>
    </location>
</feature>
<feature type="transmembrane region" description="Helical" evidence="15">
    <location>
        <begin position="796"/>
        <end position="814"/>
    </location>
</feature>
<keyword evidence="7" id="KW-0732">Signal</keyword>
<dbReference type="InterPro" id="IPR003715">
    <property type="entry name" value="Poly_export_N"/>
</dbReference>
<evidence type="ECO:0000256" key="6">
    <source>
        <dbReference type="ARBA" id="ARBA00022692"/>
    </source>
</evidence>
<evidence type="ECO:0000256" key="2">
    <source>
        <dbReference type="ARBA" id="ARBA00009450"/>
    </source>
</evidence>
<dbReference type="GO" id="GO:0009279">
    <property type="term" value="C:cell outer membrane"/>
    <property type="evidence" value="ECO:0007669"/>
    <property type="project" value="UniProtKB-SubCell"/>
</dbReference>
<protein>
    <submittedName>
        <fullName evidence="19">Protein involved in polysaccharide export with SLBB domain</fullName>
    </submittedName>
</protein>
<keyword evidence="11 15" id="KW-0472">Membrane</keyword>
<dbReference type="InterPro" id="IPR049712">
    <property type="entry name" value="Poly_export"/>
</dbReference>
<keyword evidence="5" id="KW-0762">Sugar transport</keyword>
<evidence type="ECO:0000313" key="19">
    <source>
        <dbReference type="EMBL" id="MBB3187223.1"/>
    </source>
</evidence>
<dbReference type="AlphaFoldDB" id="A0A7W5DR69"/>
<keyword evidence="14" id="KW-0449">Lipoprotein</keyword>
<evidence type="ECO:0000256" key="8">
    <source>
        <dbReference type="ARBA" id="ARBA00023047"/>
    </source>
</evidence>
<evidence type="ECO:0000256" key="11">
    <source>
        <dbReference type="ARBA" id="ARBA00023136"/>
    </source>
</evidence>
<evidence type="ECO:0000256" key="15">
    <source>
        <dbReference type="SAM" id="Phobius"/>
    </source>
</evidence>
<dbReference type="Pfam" id="PF10531">
    <property type="entry name" value="SLBB"/>
    <property type="match status" value="5"/>
</dbReference>
<feature type="domain" description="Soluble ligand binding" evidence="17">
    <location>
        <begin position="711"/>
        <end position="749"/>
    </location>
</feature>
<dbReference type="Pfam" id="PF22461">
    <property type="entry name" value="SLBB_2"/>
    <property type="match status" value="1"/>
</dbReference>
<evidence type="ECO:0000256" key="7">
    <source>
        <dbReference type="ARBA" id="ARBA00022729"/>
    </source>
</evidence>
<feature type="domain" description="Soluble ligand binding" evidence="17">
    <location>
        <begin position="586"/>
        <end position="638"/>
    </location>
</feature>
<comment type="similarity">
    <text evidence="2">Belongs to the BexD/CtrA/VexA family.</text>
</comment>
<keyword evidence="4" id="KW-1134">Transmembrane beta strand</keyword>
<keyword evidence="10" id="KW-0626">Porin</keyword>
<organism evidence="19 20">
    <name type="scientific">Microbacter margulisiae</name>
    <dbReference type="NCBI Taxonomy" id="1350067"/>
    <lineage>
        <taxon>Bacteria</taxon>
        <taxon>Pseudomonadati</taxon>
        <taxon>Bacteroidota</taxon>
        <taxon>Bacteroidia</taxon>
        <taxon>Bacteroidales</taxon>
        <taxon>Porphyromonadaceae</taxon>
        <taxon>Microbacter</taxon>
    </lineage>
</organism>
<dbReference type="PANTHER" id="PTHR33619">
    <property type="entry name" value="POLYSACCHARIDE EXPORT PROTEIN GFCE-RELATED"/>
    <property type="match status" value="1"/>
</dbReference>
<dbReference type="GO" id="GO:0015288">
    <property type="term" value="F:porin activity"/>
    <property type="evidence" value="ECO:0007669"/>
    <property type="project" value="UniProtKB-KW"/>
</dbReference>